<evidence type="ECO:0000259" key="1">
    <source>
        <dbReference type="Pfam" id="PF20680"/>
    </source>
</evidence>
<sequence length="180" mass="19703">MSAEEDLRAWLRQHGAETVEHPGGTLYAHLSRVHDRLGALGLGVDVQLAGLAHAVYGTDGFDLVLLDPADHDTLRDLIGAPAQRLVYLYGACDRDRTWRRLADTGEVWNRFTDTVESLDPDVLRSFADLTVVNELDVVEQDPAVAARHGDSFRSLFASWARIASAQVIADAGRTLSIVIS</sequence>
<dbReference type="AlphaFoldDB" id="A0A919PSA7"/>
<dbReference type="Proteomes" id="UP000660611">
    <property type="component" value="Unassembled WGS sequence"/>
</dbReference>
<gene>
    <name evidence="2" type="ORF">Dsi01nite_068530</name>
</gene>
<dbReference type="InterPro" id="IPR049202">
    <property type="entry name" value="DUF6817"/>
</dbReference>
<name>A0A919PSA7_9ACTN</name>
<feature type="domain" description="DUF6817" evidence="1">
    <location>
        <begin position="10"/>
        <end position="94"/>
    </location>
</feature>
<evidence type="ECO:0000313" key="2">
    <source>
        <dbReference type="EMBL" id="GIG48812.1"/>
    </source>
</evidence>
<reference evidence="2" key="1">
    <citation type="submission" date="2021-01" db="EMBL/GenBank/DDBJ databases">
        <title>Whole genome shotgun sequence of Dactylosporangium siamense NBRC 106093.</title>
        <authorList>
            <person name="Komaki H."/>
            <person name="Tamura T."/>
        </authorList>
    </citation>
    <scope>NUCLEOTIDE SEQUENCE</scope>
    <source>
        <strain evidence="2">NBRC 106093</strain>
    </source>
</reference>
<comment type="caution">
    <text evidence="2">The sequence shown here is derived from an EMBL/GenBank/DDBJ whole genome shotgun (WGS) entry which is preliminary data.</text>
</comment>
<keyword evidence="3" id="KW-1185">Reference proteome</keyword>
<organism evidence="2 3">
    <name type="scientific">Dactylosporangium siamense</name>
    <dbReference type="NCBI Taxonomy" id="685454"/>
    <lineage>
        <taxon>Bacteria</taxon>
        <taxon>Bacillati</taxon>
        <taxon>Actinomycetota</taxon>
        <taxon>Actinomycetes</taxon>
        <taxon>Micromonosporales</taxon>
        <taxon>Micromonosporaceae</taxon>
        <taxon>Dactylosporangium</taxon>
    </lineage>
</organism>
<protein>
    <recommendedName>
        <fullName evidence="1">DUF6817 domain-containing protein</fullName>
    </recommendedName>
</protein>
<dbReference type="EMBL" id="BONQ01000108">
    <property type="protein sequence ID" value="GIG48812.1"/>
    <property type="molecule type" value="Genomic_DNA"/>
</dbReference>
<dbReference type="RefSeq" id="WP_203850507.1">
    <property type="nucleotide sequence ID" value="NZ_BAAAVW010000023.1"/>
</dbReference>
<dbReference type="Pfam" id="PF20680">
    <property type="entry name" value="DUF6817"/>
    <property type="match status" value="1"/>
</dbReference>
<accession>A0A919PSA7</accession>
<evidence type="ECO:0000313" key="3">
    <source>
        <dbReference type="Proteomes" id="UP000660611"/>
    </source>
</evidence>
<proteinExistence type="predicted"/>